<proteinExistence type="predicted"/>
<feature type="region of interest" description="Disordered" evidence="1">
    <location>
        <begin position="543"/>
        <end position="718"/>
    </location>
</feature>
<protein>
    <recommendedName>
        <fullName evidence="7">INO80 complex subunit B-like conserved region domain-containing protein</fullName>
    </recommendedName>
</protein>
<evidence type="ECO:0000256" key="1">
    <source>
        <dbReference type="SAM" id="MobiDB-lite"/>
    </source>
</evidence>
<feature type="compositionally biased region" description="Acidic residues" evidence="1">
    <location>
        <begin position="584"/>
        <end position="599"/>
    </location>
</feature>
<dbReference type="CDD" id="cd23021">
    <property type="entry name" value="zf-HIT_IN80B"/>
    <property type="match status" value="1"/>
</dbReference>
<reference evidence="5 6" key="1">
    <citation type="submission" date="2024-01" db="EMBL/GenBank/DDBJ databases">
        <title>The genomes of 5 underutilized Papilionoideae crops provide insights into root nodulation and disease resistanc.</title>
        <authorList>
            <person name="Jiang F."/>
        </authorList>
    </citation>
    <scope>NUCLEOTIDE SEQUENCE [LARGE SCALE GENOMIC DNA]</scope>
    <source>
        <strain evidence="5">LVBAO_FW01</strain>
        <tissue evidence="5">Leaves</tissue>
    </source>
</reference>
<comment type="caution">
    <text evidence="5">The sequence shown here is derived from an EMBL/GenBank/DDBJ whole genome shotgun (WGS) entry which is preliminary data.</text>
</comment>
<feature type="chain" id="PRO_5042821565" description="INO80 complex subunit B-like conserved region domain-containing protein" evidence="2">
    <location>
        <begin position="28"/>
        <end position="812"/>
    </location>
</feature>
<dbReference type="GO" id="GO:0006338">
    <property type="term" value="P:chromatin remodeling"/>
    <property type="evidence" value="ECO:0007669"/>
    <property type="project" value="InterPro"/>
</dbReference>
<evidence type="ECO:0000259" key="4">
    <source>
        <dbReference type="SMART" id="SM01406"/>
    </source>
</evidence>
<dbReference type="PANTHER" id="PTHR21561">
    <property type="entry name" value="INO80 COMPLEX SUBUNIT B"/>
    <property type="match status" value="1"/>
</dbReference>
<feature type="signal peptide" evidence="2">
    <location>
        <begin position="1"/>
        <end position="27"/>
    </location>
</feature>
<dbReference type="Gene3D" id="1.20.140.40">
    <property type="entry name" value="Invertase/pectin methylesterase inhibitor family protein"/>
    <property type="match status" value="1"/>
</dbReference>
<feature type="compositionally biased region" description="Acidic residues" evidence="1">
    <location>
        <begin position="515"/>
        <end position="525"/>
    </location>
</feature>
<feature type="domain" description="INO80 complex subunit B-like conserved region" evidence="4">
    <location>
        <begin position="667"/>
        <end position="752"/>
    </location>
</feature>
<dbReference type="SUPFAM" id="SSF101148">
    <property type="entry name" value="Plant invertase/pectin methylesterase inhibitor"/>
    <property type="match status" value="1"/>
</dbReference>
<feature type="compositionally biased region" description="Polar residues" evidence="1">
    <location>
        <begin position="298"/>
        <end position="307"/>
    </location>
</feature>
<evidence type="ECO:0000313" key="6">
    <source>
        <dbReference type="Proteomes" id="UP001367508"/>
    </source>
</evidence>
<dbReference type="GO" id="GO:0004857">
    <property type="term" value="F:enzyme inhibitor activity"/>
    <property type="evidence" value="ECO:0007669"/>
    <property type="project" value="InterPro"/>
</dbReference>
<feature type="compositionally biased region" description="Basic and acidic residues" evidence="1">
    <location>
        <begin position="661"/>
        <end position="696"/>
    </location>
</feature>
<dbReference type="CDD" id="cd15800">
    <property type="entry name" value="PMEI-like_2"/>
    <property type="match status" value="1"/>
</dbReference>
<feature type="compositionally biased region" description="Basic and acidic residues" evidence="1">
    <location>
        <begin position="703"/>
        <end position="718"/>
    </location>
</feature>
<dbReference type="SMART" id="SM01406">
    <property type="entry name" value="PAPA-1"/>
    <property type="match status" value="1"/>
</dbReference>
<dbReference type="Pfam" id="PF04795">
    <property type="entry name" value="PAPA-1"/>
    <property type="match status" value="1"/>
</dbReference>
<feature type="compositionally biased region" description="Basic and acidic residues" evidence="1">
    <location>
        <begin position="609"/>
        <end position="622"/>
    </location>
</feature>
<dbReference type="NCBIfam" id="TIGR01614">
    <property type="entry name" value="PME_inhib"/>
    <property type="match status" value="1"/>
</dbReference>
<feature type="region of interest" description="Disordered" evidence="1">
    <location>
        <begin position="233"/>
        <end position="525"/>
    </location>
</feature>
<dbReference type="InterPro" id="IPR006501">
    <property type="entry name" value="Pectinesterase_inhib_dom"/>
</dbReference>
<dbReference type="Pfam" id="PF04438">
    <property type="entry name" value="zf-HIT"/>
    <property type="match status" value="1"/>
</dbReference>
<evidence type="ECO:0000256" key="2">
    <source>
        <dbReference type="SAM" id="SignalP"/>
    </source>
</evidence>
<feature type="compositionally biased region" description="Low complexity" evidence="1">
    <location>
        <begin position="415"/>
        <end position="452"/>
    </location>
</feature>
<dbReference type="EMBL" id="JAYMYQ010000004">
    <property type="protein sequence ID" value="KAK7337531.1"/>
    <property type="molecule type" value="Genomic_DNA"/>
</dbReference>
<dbReference type="GO" id="GO:0031011">
    <property type="term" value="C:Ino80 complex"/>
    <property type="evidence" value="ECO:0007669"/>
    <property type="project" value="InterPro"/>
</dbReference>
<dbReference type="InterPro" id="IPR006880">
    <property type="entry name" value="INO80B_C"/>
</dbReference>
<sequence>MAFNKSLFLIVSISSLFLFTYPMASFANVAPQQVAEFCSGTENATLCADTITPYFQGSFDPLLALAAEIEATLKQSLKISNIIVESLGNPTTDKRALDALDICKTQFESIADDIKKAGVLLTQQNVVDASYKFNAVLSYRSACEEAFVESPGVISPIAQDSLTLFQLGGNCLAIMNNTTQALAPTTLSPLIPPPWLRAGANNNVGKAFVPTESVLSYNNKSLMEDLSSTRFDGLSSTVRRKRSQTSRRPRPDSQPVSEGQDLSPLSSTPPSEDAGKVSSDENAGYDTNSKRKEFNLNHCVSQTSSATGAEDDKSHKSKKDGGFRAFYNNEPGRSGLHNKRCSEGVLAPANWKGSIKVKDSLDSESRNADLYGGRNPESLNLGQFGGSQDGSGSENRVKKVKLKVGGVTRTIQANSASNGASGSGSTSKSSRSSDASRPRQKPQSNSDDNNSPSDKRSGLQGVPWKDFSRGGFGLGKEELSMGKISGKNASSKLGDKSEPVRKSKRVPKRRVLDGEFGDDDDEDDEIRYLEKLKTSKVSAVYRDEEELGKKHRKLSSVSNMENAALSRSGKDSKKRSRSDRMYEDTDYEDEEDSGSDGELEDKKKKKQRKESVDVLMDSKREITLTTRQRALQSSKDASASGASLIEFPNGLPPAPPRKQKEKLSEVEQQLKKAEAAQRRRMQVEKAARESEAEAIRKILGQDSSRKKREEKMKKRQEELAQEKAANARMLASNTIRYVMGPTGTVVTFPEEMGFPSVLNFKPVSYPPPREKCAGPSCTNPYKYRDSKLKLPLCSLQCYKAVQEKMATETTTC</sequence>
<dbReference type="InterPro" id="IPR007529">
    <property type="entry name" value="Znf_HIT"/>
</dbReference>
<dbReference type="PANTHER" id="PTHR21561:SF25">
    <property type="entry name" value="OS03G0811500 PROTEIN"/>
    <property type="match status" value="1"/>
</dbReference>
<gene>
    <name evidence="5" type="ORF">VNO77_18111</name>
</gene>
<evidence type="ECO:0008006" key="7">
    <source>
        <dbReference type="Google" id="ProtNLM"/>
    </source>
</evidence>
<organism evidence="5 6">
    <name type="scientific">Canavalia gladiata</name>
    <name type="common">Sword bean</name>
    <name type="synonym">Dolichos gladiatus</name>
    <dbReference type="NCBI Taxonomy" id="3824"/>
    <lineage>
        <taxon>Eukaryota</taxon>
        <taxon>Viridiplantae</taxon>
        <taxon>Streptophyta</taxon>
        <taxon>Embryophyta</taxon>
        <taxon>Tracheophyta</taxon>
        <taxon>Spermatophyta</taxon>
        <taxon>Magnoliopsida</taxon>
        <taxon>eudicotyledons</taxon>
        <taxon>Gunneridae</taxon>
        <taxon>Pentapetalae</taxon>
        <taxon>rosids</taxon>
        <taxon>fabids</taxon>
        <taxon>Fabales</taxon>
        <taxon>Fabaceae</taxon>
        <taxon>Papilionoideae</taxon>
        <taxon>50 kb inversion clade</taxon>
        <taxon>NPAAA clade</taxon>
        <taxon>indigoferoid/millettioid clade</taxon>
        <taxon>Phaseoleae</taxon>
        <taxon>Canavalia</taxon>
    </lineage>
</organism>
<evidence type="ECO:0000313" key="5">
    <source>
        <dbReference type="EMBL" id="KAK7337531.1"/>
    </source>
</evidence>
<accession>A0AAN9LKC2</accession>
<dbReference type="AlphaFoldDB" id="A0AAN9LKC2"/>
<dbReference type="Pfam" id="PF04043">
    <property type="entry name" value="PMEI"/>
    <property type="match status" value="1"/>
</dbReference>
<dbReference type="SMART" id="SM00856">
    <property type="entry name" value="PMEI"/>
    <property type="match status" value="1"/>
</dbReference>
<feature type="compositionally biased region" description="Basic and acidic residues" evidence="1">
    <location>
        <begin position="310"/>
        <end position="322"/>
    </location>
</feature>
<keyword evidence="6" id="KW-1185">Reference proteome</keyword>
<keyword evidence="2" id="KW-0732">Signal</keyword>
<dbReference type="Proteomes" id="UP001367508">
    <property type="component" value="Unassembled WGS sequence"/>
</dbReference>
<dbReference type="InterPro" id="IPR029523">
    <property type="entry name" value="INO80B/Ies2"/>
</dbReference>
<evidence type="ECO:0000259" key="3">
    <source>
        <dbReference type="SMART" id="SM00856"/>
    </source>
</evidence>
<name>A0AAN9LKC2_CANGL</name>
<feature type="compositionally biased region" description="Polar residues" evidence="1">
    <location>
        <begin position="623"/>
        <end position="641"/>
    </location>
</feature>
<dbReference type="InterPro" id="IPR035513">
    <property type="entry name" value="Invertase/methylesterase_inhib"/>
</dbReference>
<feature type="compositionally biased region" description="Basic and acidic residues" evidence="1">
    <location>
        <begin position="356"/>
        <end position="367"/>
    </location>
</feature>
<feature type="domain" description="Pectinesterase inhibitor" evidence="3">
    <location>
        <begin position="29"/>
        <end position="174"/>
    </location>
</feature>
<feature type="compositionally biased region" description="Basic residues" evidence="1">
    <location>
        <begin position="238"/>
        <end position="248"/>
    </location>
</feature>